<name>A0A1F5VGC0_9BACT</name>
<sequence>MKIMPLQILKSIFQPIASSLAELYFKDYAGLNYIFYRHNNVVASNIETVRVRLREQWNPPHEVGEHIKNRLIARPPDYDGRSLKLWSFAFDYGTGLLDLEVSYGKYSQYLFTNLDNKFKREFPNPKWWFNALNIGALVLTSDDKIRLHRRPQSAVQSPGKLDTPCGHPSGMEKVASDNIISAAIAAILKKELGFEPTIASVSPIIAFIAHPCLDFNLMYLVSVKETSKELDRQNVCFVNAAVDSLSSFLRARRRELSRSLPDTLLCFINNKRLKNGDLGR</sequence>
<dbReference type="AlphaFoldDB" id="A0A1F5VGC0"/>
<organism evidence="1 2">
    <name type="scientific">Candidatus Giovannonibacteria bacterium RIFCSPHIGHO2_01_FULL_45_23</name>
    <dbReference type="NCBI Taxonomy" id="1798325"/>
    <lineage>
        <taxon>Bacteria</taxon>
        <taxon>Candidatus Giovannoniibacteriota</taxon>
    </lineage>
</organism>
<gene>
    <name evidence="1" type="ORF">A2834_03470</name>
</gene>
<protein>
    <recommendedName>
        <fullName evidence="3">Nudix hydrolase domain-containing protein</fullName>
    </recommendedName>
</protein>
<evidence type="ECO:0000313" key="1">
    <source>
        <dbReference type="EMBL" id="OGF62499.1"/>
    </source>
</evidence>
<dbReference type="Gene3D" id="3.90.79.10">
    <property type="entry name" value="Nucleoside Triphosphate Pyrophosphohydrolase"/>
    <property type="match status" value="1"/>
</dbReference>
<evidence type="ECO:0008006" key="3">
    <source>
        <dbReference type="Google" id="ProtNLM"/>
    </source>
</evidence>
<accession>A0A1F5VGC0</accession>
<dbReference type="EMBL" id="MFHD01000017">
    <property type="protein sequence ID" value="OGF62499.1"/>
    <property type="molecule type" value="Genomic_DNA"/>
</dbReference>
<comment type="caution">
    <text evidence="1">The sequence shown here is derived from an EMBL/GenBank/DDBJ whole genome shotgun (WGS) entry which is preliminary data.</text>
</comment>
<evidence type="ECO:0000313" key="2">
    <source>
        <dbReference type="Proteomes" id="UP000179251"/>
    </source>
</evidence>
<reference evidence="1 2" key="1">
    <citation type="journal article" date="2016" name="Nat. Commun.">
        <title>Thousands of microbial genomes shed light on interconnected biogeochemical processes in an aquifer system.</title>
        <authorList>
            <person name="Anantharaman K."/>
            <person name="Brown C.T."/>
            <person name="Hug L.A."/>
            <person name="Sharon I."/>
            <person name="Castelle C.J."/>
            <person name="Probst A.J."/>
            <person name="Thomas B.C."/>
            <person name="Singh A."/>
            <person name="Wilkins M.J."/>
            <person name="Karaoz U."/>
            <person name="Brodie E.L."/>
            <person name="Williams K.H."/>
            <person name="Hubbard S.S."/>
            <person name="Banfield J.F."/>
        </authorList>
    </citation>
    <scope>NUCLEOTIDE SEQUENCE [LARGE SCALE GENOMIC DNA]</scope>
</reference>
<dbReference type="STRING" id="1798325.A2834_03470"/>
<proteinExistence type="predicted"/>
<dbReference type="Proteomes" id="UP000179251">
    <property type="component" value="Unassembled WGS sequence"/>
</dbReference>